<accession>A0AAD9ERY1</accession>
<dbReference type="AlphaFoldDB" id="A0AAD9ERY1"/>
<comment type="caution">
    <text evidence="1">The sequence shown here is derived from an EMBL/GenBank/DDBJ whole genome shotgun (WGS) entry which is preliminary data.</text>
</comment>
<evidence type="ECO:0000313" key="1">
    <source>
        <dbReference type="EMBL" id="KAK1876049.1"/>
    </source>
</evidence>
<sequence length="99" mass="10636">MPEPYDSLEGVGGIATLAICFPRLLSVRMSERGGGALFCTNRGVERSTTGGPHYLHTLQEKLRDGLAGILSVVFRNRGLLLAFSFPPIWCLVSSPSGDT</sequence>
<proteinExistence type="predicted"/>
<keyword evidence="2" id="KW-1185">Reference proteome</keyword>
<dbReference type="EMBL" id="JASDAP010000042">
    <property type="protein sequence ID" value="KAK1876049.1"/>
    <property type="molecule type" value="Genomic_DNA"/>
</dbReference>
<name>A0AAD9ERY1_DISEL</name>
<evidence type="ECO:0000313" key="2">
    <source>
        <dbReference type="Proteomes" id="UP001228049"/>
    </source>
</evidence>
<protein>
    <submittedName>
        <fullName evidence="1">Triosephosphate isomerase</fullName>
    </submittedName>
</protein>
<keyword evidence="1" id="KW-0413">Isomerase</keyword>
<reference evidence="1" key="1">
    <citation type="submission" date="2023-04" db="EMBL/GenBank/DDBJ databases">
        <title>Chromosome-level genome of Chaenocephalus aceratus.</title>
        <authorList>
            <person name="Park H."/>
        </authorList>
    </citation>
    <scope>NUCLEOTIDE SEQUENCE</scope>
    <source>
        <strain evidence="1">DE</strain>
        <tissue evidence="1">Muscle</tissue>
    </source>
</reference>
<gene>
    <name evidence="1" type="ORF">KUDE01_006531</name>
</gene>
<organism evidence="1 2">
    <name type="scientific">Dissostichus eleginoides</name>
    <name type="common">Patagonian toothfish</name>
    <name type="synonym">Dissostichus amissus</name>
    <dbReference type="NCBI Taxonomy" id="100907"/>
    <lineage>
        <taxon>Eukaryota</taxon>
        <taxon>Metazoa</taxon>
        <taxon>Chordata</taxon>
        <taxon>Craniata</taxon>
        <taxon>Vertebrata</taxon>
        <taxon>Euteleostomi</taxon>
        <taxon>Actinopterygii</taxon>
        <taxon>Neopterygii</taxon>
        <taxon>Teleostei</taxon>
        <taxon>Neoteleostei</taxon>
        <taxon>Acanthomorphata</taxon>
        <taxon>Eupercaria</taxon>
        <taxon>Perciformes</taxon>
        <taxon>Notothenioidei</taxon>
        <taxon>Nototheniidae</taxon>
        <taxon>Dissostichus</taxon>
    </lineage>
</organism>
<dbReference type="GO" id="GO:0016853">
    <property type="term" value="F:isomerase activity"/>
    <property type="evidence" value="ECO:0007669"/>
    <property type="project" value="UniProtKB-KW"/>
</dbReference>
<dbReference type="Proteomes" id="UP001228049">
    <property type="component" value="Unassembled WGS sequence"/>
</dbReference>